<accession>A0ABD1ZI76</accession>
<dbReference type="PANTHER" id="PTHR33970:SF2">
    <property type="entry name" value="OS01G0716400 PROTEIN"/>
    <property type="match status" value="1"/>
</dbReference>
<dbReference type="Gene3D" id="2.40.128.20">
    <property type="match status" value="1"/>
</dbReference>
<organism evidence="2 3">
    <name type="scientific">Riccia fluitans</name>
    <dbReference type="NCBI Taxonomy" id="41844"/>
    <lineage>
        <taxon>Eukaryota</taxon>
        <taxon>Viridiplantae</taxon>
        <taxon>Streptophyta</taxon>
        <taxon>Embryophyta</taxon>
        <taxon>Marchantiophyta</taxon>
        <taxon>Marchantiopsida</taxon>
        <taxon>Marchantiidae</taxon>
        <taxon>Marchantiales</taxon>
        <taxon>Ricciaceae</taxon>
        <taxon>Riccia</taxon>
    </lineage>
</organism>
<dbReference type="EMBL" id="JBHFFA010000001">
    <property type="protein sequence ID" value="KAL2651149.1"/>
    <property type="molecule type" value="Genomic_DNA"/>
</dbReference>
<gene>
    <name evidence="2" type="ORF">R1flu_019277</name>
</gene>
<keyword evidence="3" id="KW-1185">Reference proteome</keyword>
<protein>
    <recommendedName>
        <fullName evidence="4">VDE lipocalin domain-containing protein</fullName>
    </recommendedName>
</protein>
<proteinExistence type="predicted"/>
<dbReference type="InterPro" id="IPR044682">
    <property type="entry name" value="VDE"/>
</dbReference>
<dbReference type="InterPro" id="IPR012674">
    <property type="entry name" value="Calycin"/>
</dbReference>
<name>A0ABD1ZI76_9MARC</name>
<evidence type="ECO:0008006" key="4">
    <source>
        <dbReference type="Google" id="ProtNLM"/>
    </source>
</evidence>
<evidence type="ECO:0000256" key="1">
    <source>
        <dbReference type="SAM" id="MobiDB-lite"/>
    </source>
</evidence>
<feature type="compositionally biased region" description="Basic and acidic residues" evidence="1">
    <location>
        <begin position="70"/>
        <end position="85"/>
    </location>
</feature>
<dbReference type="AlphaFoldDB" id="A0ABD1ZI76"/>
<sequence>MAGCALLPSLPRAAPGEAFSITGEGRVFFQSEQKLKVLVSRKSTALRKLMPTTYQWCMRRSGFPPRYARRRDEITEPNRKQKESTNRGNVVTDAALQDSLAPTEDQGAASVRSEFSVEASAKVLVIFGEGTISPFGGASWEEVMQQTARRIGWIDSSFEMVVLSDGVARSSELKNKIELLVQQSNIMMVINVKNDQSQQWLRCYSGRVPTQISFDCSPDLETYLGGSNLSSVGILDELTAALPGNKLADKRKVLTLVREAWERQSPDNLCFAVLVLIDSVVTPVKLLKNLRATGLASLQCMIKNCGQQVLNCLMDPNCRKALDCLNNCAPTDQIYSCNQIGRAKGSLWYDPVFQVRTLGGQTVWRRRHYRVIRSATPGTFYFSVLDNGVISKEFWRIVYVADDLSWGLFYYSGAAAAAGQSYTGAVLVTPDGAWPDNSQAEVLNAAFEACGIKLWELYRVVNSPSSEHESAPLGLPEDAKLRR</sequence>
<evidence type="ECO:0000313" key="3">
    <source>
        <dbReference type="Proteomes" id="UP001605036"/>
    </source>
</evidence>
<dbReference type="PANTHER" id="PTHR33970">
    <property type="entry name" value="VIOLAXANTHIN DE-EPOXIDASE, CHLOROPLASTIC-RELATED"/>
    <property type="match status" value="1"/>
</dbReference>
<feature type="region of interest" description="Disordered" evidence="1">
    <location>
        <begin position="67"/>
        <end position="91"/>
    </location>
</feature>
<comment type="caution">
    <text evidence="2">The sequence shown here is derived from an EMBL/GenBank/DDBJ whole genome shotgun (WGS) entry which is preliminary data.</text>
</comment>
<dbReference type="Proteomes" id="UP001605036">
    <property type="component" value="Unassembled WGS sequence"/>
</dbReference>
<reference evidence="2 3" key="1">
    <citation type="submission" date="2024-09" db="EMBL/GenBank/DDBJ databases">
        <title>Chromosome-scale assembly of Riccia fluitans.</title>
        <authorList>
            <person name="Paukszto L."/>
            <person name="Sawicki J."/>
            <person name="Karawczyk K."/>
            <person name="Piernik-Szablinska J."/>
            <person name="Szczecinska M."/>
            <person name="Mazdziarz M."/>
        </authorList>
    </citation>
    <scope>NUCLEOTIDE SEQUENCE [LARGE SCALE GENOMIC DNA]</scope>
    <source>
        <strain evidence="2">Rf_01</strain>
        <tissue evidence="2">Aerial parts of the thallus</tissue>
    </source>
</reference>
<evidence type="ECO:0000313" key="2">
    <source>
        <dbReference type="EMBL" id="KAL2651149.1"/>
    </source>
</evidence>